<keyword evidence="3" id="KW-1185">Reference proteome</keyword>
<sequence length="60" mass="6472">MTYHIHEPSTTSTIVSIIASALSMAGWWTCCNCDQMNNPALTSGRCTVCSHSKCCDCKAT</sequence>
<evidence type="ECO:0008006" key="4">
    <source>
        <dbReference type="Google" id="ProtNLM"/>
    </source>
</evidence>
<accession>A0A1R3RJQ3</accession>
<organism evidence="2 3">
    <name type="scientific">Aspergillus carbonarius (strain ITEM 5010)</name>
    <dbReference type="NCBI Taxonomy" id="602072"/>
    <lineage>
        <taxon>Eukaryota</taxon>
        <taxon>Fungi</taxon>
        <taxon>Dikarya</taxon>
        <taxon>Ascomycota</taxon>
        <taxon>Pezizomycotina</taxon>
        <taxon>Eurotiomycetes</taxon>
        <taxon>Eurotiomycetidae</taxon>
        <taxon>Eurotiales</taxon>
        <taxon>Aspergillaceae</taxon>
        <taxon>Aspergillus</taxon>
        <taxon>Aspergillus subgen. Circumdati</taxon>
    </lineage>
</organism>
<dbReference type="EMBL" id="KV907501">
    <property type="protein sequence ID" value="OOF94706.1"/>
    <property type="molecule type" value="Genomic_DNA"/>
</dbReference>
<proteinExistence type="predicted"/>
<dbReference type="OrthoDB" id="10468558at2759"/>
<dbReference type="AlphaFoldDB" id="A0A1R3RJQ3"/>
<gene>
    <name evidence="2" type="ORF">ASPCADRAFT_208367</name>
</gene>
<evidence type="ECO:0000313" key="3">
    <source>
        <dbReference type="Proteomes" id="UP000188318"/>
    </source>
</evidence>
<reference evidence="3" key="1">
    <citation type="journal article" date="2017" name="Genome Biol.">
        <title>Comparative genomics reveals high biological diversity and specific adaptations in the industrially and medically important fungal genus Aspergillus.</title>
        <authorList>
            <person name="de Vries R.P."/>
            <person name="Riley R."/>
            <person name="Wiebenga A."/>
            <person name="Aguilar-Osorio G."/>
            <person name="Amillis S."/>
            <person name="Uchima C.A."/>
            <person name="Anderluh G."/>
            <person name="Asadollahi M."/>
            <person name="Askin M."/>
            <person name="Barry K."/>
            <person name="Battaglia E."/>
            <person name="Bayram O."/>
            <person name="Benocci T."/>
            <person name="Braus-Stromeyer S.A."/>
            <person name="Caldana C."/>
            <person name="Canovas D."/>
            <person name="Cerqueira G.C."/>
            <person name="Chen F."/>
            <person name="Chen W."/>
            <person name="Choi C."/>
            <person name="Clum A."/>
            <person name="Dos Santos R.A."/>
            <person name="Damasio A.R."/>
            <person name="Diallinas G."/>
            <person name="Emri T."/>
            <person name="Fekete E."/>
            <person name="Flipphi M."/>
            <person name="Freyberg S."/>
            <person name="Gallo A."/>
            <person name="Gournas C."/>
            <person name="Habgood R."/>
            <person name="Hainaut M."/>
            <person name="Harispe M.L."/>
            <person name="Henrissat B."/>
            <person name="Hilden K.S."/>
            <person name="Hope R."/>
            <person name="Hossain A."/>
            <person name="Karabika E."/>
            <person name="Karaffa L."/>
            <person name="Karanyi Z."/>
            <person name="Krasevec N."/>
            <person name="Kuo A."/>
            <person name="Kusch H."/>
            <person name="LaButti K."/>
            <person name="Lagendijk E.L."/>
            <person name="Lapidus A."/>
            <person name="Levasseur A."/>
            <person name="Lindquist E."/>
            <person name="Lipzen A."/>
            <person name="Logrieco A.F."/>
            <person name="MacCabe A."/>
            <person name="Maekelae M.R."/>
            <person name="Malavazi I."/>
            <person name="Melin P."/>
            <person name="Meyer V."/>
            <person name="Mielnichuk N."/>
            <person name="Miskei M."/>
            <person name="Molnar A.P."/>
            <person name="Mule G."/>
            <person name="Ngan C.Y."/>
            <person name="Orejas M."/>
            <person name="Orosz E."/>
            <person name="Ouedraogo J.P."/>
            <person name="Overkamp K.M."/>
            <person name="Park H.-S."/>
            <person name="Perrone G."/>
            <person name="Piumi F."/>
            <person name="Punt P.J."/>
            <person name="Ram A.F."/>
            <person name="Ramon A."/>
            <person name="Rauscher S."/>
            <person name="Record E."/>
            <person name="Riano-Pachon D.M."/>
            <person name="Robert V."/>
            <person name="Roehrig J."/>
            <person name="Ruller R."/>
            <person name="Salamov A."/>
            <person name="Salih N.S."/>
            <person name="Samson R.A."/>
            <person name="Sandor E."/>
            <person name="Sanguinetti M."/>
            <person name="Schuetze T."/>
            <person name="Sepcic K."/>
            <person name="Shelest E."/>
            <person name="Sherlock G."/>
            <person name="Sophianopoulou V."/>
            <person name="Squina F.M."/>
            <person name="Sun H."/>
            <person name="Susca A."/>
            <person name="Todd R.B."/>
            <person name="Tsang A."/>
            <person name="Unkles S.E."/>
            <person name="van de Wiele N."/>
            <person name="van Rossen-Uffink D."/>
            <person name="Oliveira J.V."/>
            <person name="Vesth T.C."/>
            <person name="Visser J."/>
            <person name="Yu J.-H."/>
            <person name="Zhou M."/>
            <person name="Andersen M.R."/>
            <person name="Archer D.B."/>
            <person name="Baker S.E."/>
            <person name="Benoit I."/>
            <person name="Brakhage A.A."/>
            <person name="Braus G.H."/>
            <person name="Fischer R."/>
            <person name="Frisvad J.C."/>
            <person name="Goldman G.H."/>
            <person name="Houbraken J."/>
            <person name="Oakley B."/>
            <person name="Pocsi I."/>
            <person name="Scazzocchio C."/>
            <person name="Seiboth B."/>
            <person name="vanKuyk P.A."/>
            <person name="Wortman J."/>
            <person name="Dyer P.S."/>
            <person name="Grigoriev I.V."/>
        </authorList>
    </citation>
    <scope>NUCLEOTIDE SEQUENCE [LARGE SCALE GENOMIC DNA]</scope>
    <source>
        <strain evidence="3">ITEM 5010</strain>
    </source>
</reference>
<keyword evidence="1" id="KW-1133">Transmembrane helix</keyword>
<name>A0A1R3RJQ3_ASPC5</name>
<protein>
    <recommendedName>
        <fullName evidence="4">RanBP2-type domain-containing protein</fullName>
    </recommendedName>
</protein>
<evidence type="ECO:0000256" key="1">
    <source>
        <dbReference type="SAM" id="Phobius"/>
    </source>
</evidence>
<keyword evidence="1" id="KW-0812">Transmembrane</keyword>
<feature type="transmembrane region" description="Helical" evidence="1">
    <location>
        <begin position="12"/>
        <end position="29"/>
    </location>
</feature>
<dbReference type="Proteomes" id="UP000188318">
    <property type="component" value="Unassembled WGS sequence"/>
</dbReference>
<keyword evidence="1" id="KW-0472">Membrane</keyword>
<evidence type="ECO:0000313" key="2">
    <source>
        <dbReference type="EMBL" id="OOF94706.1"/>
    </source>
</evidence>
<dbReference type="VEuPathDB" id="FungiDB:ASPCADRAFT_208367"/>